<reference evidence="1" key="1">
    <citation type="submission" date="2021-02" db="EMBL/GenBank/DDBJ databases">
        <authorList>
            <consortium name="DOE Joint Genome Institute"/>
            <person name="Ahrendt S."/>
            <person name="Looney B.P."/>
            <person name="Miyauchi S."/>
            <person name="Morin E."/>
            <person name="Drula E."/>
            <person name="Courty P.E."/>
            <person name="Chicoki N."/>
            <person name="Fauchery L."/>
            <person name="Kohler A."/>
            <person name="Kuo A."/>
            <person name="Labutti K."/>
            <person name="Pangilinan J."/>
            <person name="Lipzen A."/>
            <person name="Riley R."/>
            <person name="Andreopoulos W."/>
            <person name="He G."/>
            <person name="Johnson J."/>
            <person name="Barry K.W."/>
            <person name="Grigoriev I.V."/>
            <person name="Nagy L."/>
            <person name="Hibbett D."/>
            <person name="Henrissat B."/>
            <person name="Matheny P.B."/>
            <person name="Labbe J."/>
            <person name="Martin F."/>
        </authorList>
    </citation>
    <scope>NUCLEOTIDE SEQUENCE</scope>
    <source>
        <strain evidence="1">EC-137</strain>
    </source>
</reference>
<dbReference type="Proteomes" id="UP000814128">
    <property type="component" value="Unassembled WGS sequence"/>
</dbReference>
<sequence>MNSKAVALLAFAIFVIILILAGIAACIAGVFWGRLRNSIRGHRSEEVTNEKHAPIPSDKPRTCSSSRPKVPDVEIGLPRPSSEPASPSSSTPIMPSPSAQGLRPQPSMLSLSTSTSDPFRAGDDASLLHTPTSQHADSPFSDFGVRGSPLASPVSCPAPALMGLSSAAPLSSDGALPPALSRVPSDKARG</sequence>
<keyword evidence="2" id="KW-1185">Reference proteome</keyword>
<dbReference type="EMBL" id="MU273859">
    <property type="protein sequence ID" value="KAI0027671.1"/>
    <property type="molecule type" value="Genomic_DNA"/>
</dbReference>
<evidence type="ECO:0000313" key="2">
    <source>
        <dbReference type="Proteomes" id="UP000814128"/>
    </source>
</evidence>
<name>A0ACB8Q7B9_9AGAM</name>
<gene>
    <name evidence="1" type="ORF">K488DRAFT_74362</name>
</gene>
<evidence type="ECO:0000313" key="1">
    <source>
        <dbReference type="EMBL" id="KAI0027671.1"/>
    </source>
</evidence>
<protein>
    <submittedName>
        <fullName evidence="1">Uncharacterized protein</fullName>
    </submittedName>
</protein>
<proteinExistence type="predicted"/>
<reference evidence="1" key="2">
    <citation type="journal article" date="2022" name="New Phytol.">
        <title>Evolutionary transition to the ectomycorrhizal habit in the genomes of a hyperdiverse lineage of mushroom-forming fungi.</title>
        <authorList>
            <person name="Looney B."/>
            <person name="Miyauchi S."/>
            <person name="Morin E."/>
            <person name="Drula E."/>
            <person name="Courty P.E."/>
            <person name="Kohler A."/>
            <person name="Kuo A."/>
            <person name="LaButti K."/>
            <person name="Pangilinan J."/>
            <person name="Lipzen A."/>
            <person name="Riley R."/>
            <person name="Andreopoulos W."/>
            <person name="He G."/>
            <person name="Johnson J."/>
            <person name="Nolan M."/>
            <person name="Tritt A."/>
            <person name="Barry K.W."/>
            <person name="Grigoriev I.V."/>
            <person name="Nagy L.G."/>
            <person name="Hibbett D."/>
            <person name="Henrissat B."/>
            <person name="Matheny P.B."/>
            <person name="Labbe J."/>
            <person name="Martin F.M."/>
        </authorList>
    </citation>
    <scope>NUCLEOTIDE SEQUENCE</scope>
    <source>
        <strain evidence="1">EC-137</strain>
    </source>
</reference>
<organism evidence="1 2">
    <name type="scientific">Vararia minispora EC-137</name>
    <dbReference type="NCBI Taxonomy" id="1314806"/>
    <lineage>
        <taxon>Eukaryota</taxon>
        <taxon>Fungi</taxon>
        <taxon>Dikarya</taxon>
        <taxon>Basidiomycota</taxon>
        <taxon>Agaricomycotina</taxon>
        <taxon>Agaricomycetes</taxon>
        <taxon>Russulales</taxon>
        <taxon>Lachnocladiaceae</taxon>
        <taxon>Vararia</taxon>
    </lineage>
</organism>
<comment type="caution">
    <text evidence="1">The sequence shown here is derived from an EMBL/GenBank/DDBJ whole genome shotgun (WGS) entry which is preliminary data.</text>
</comment>
<accession>A0ACB8Q7B9</accession>